<dbReference type="Proteomes" id="UP000095751">
    <property type="component" value="Unassembled WGS sequence"/>
</dbReference>
<dbReference type="CDD" id="cd02440">
    <property type="entry name" value="AdoMet_MTases"/>
    <property type="match status" value="1"/>
</dbReference>
<feature type="region of interest" description="Disordered" evidence="4">
    <location>
        <begin position="312"/>
        <end position="331"/>
    </location>
</feature>
<evidence type="ECO:0000313" key="6">
    <source>
        <dbReference type="EMBL" id="OEU20709.1"/>
    </source>
</evidence>
<keyword evidence="3" id="KW-0808">Transferase</keyword>
<sequence>MESKTDIPRKRKLSSESEELPTPAYGTQEYWDSRYDKNQSTSNDISRSEEAPDPFHSWYFTAEELLPLLLPLILGDDDNECVKEIEDDNADENEDCDDNDNNIVNDGDDVEDAEEYDEDDDDDDSAIIRVGLAKNGPISVLEVGCGNCPLGRDLAMSVEEHGTTIDQDPSGIIRKVICMDYSKNVIDSMKEEQKSKKIKKVTSKIMEKKQIPIFYEVVDARQLPYGDESFEMILEKGTLDAMLSDEDGNGPKNCRMIVSECARVLAIGGYIIIISHLNARVDSGIQWLNDVVVPGLREGGKNCDFQVEVHGNEVSTPSDDEEESPESPGPCVYMIEKIPLSKEEKKTIQSEPSTIPLKFVTY</sequence>
<feature type="region of interest" description="Disordered" evidence="4">
    <location>
        <begin position="1"/>
        <end position="52"/>
    </location>
</feature>
<keyword evidence="2" id="KW-0489">Methyltransferase</keyword>
<evidence type="ECO:0000256" key="3">
    <source>
        <dbReference type="ARBA" id="ARBA00022679"/>
    </source>
</evidence>
<dbReference type="PANTHER" id="PTHR12176">
    <property type="entry name" value="SAM-DEPENDENT METHYLTRANSFERASE SUPERFAMILY PROTEIN"/>
    <property type="match status" value="1"/>
</dbReference>
<evidence type="ECO:0000259" key="5">
    <source>
        <dbReference type="Pfam" id="PF13847"/>
    </source>
</evidence>
<feature type="region of interest" description="Disordered" evidence="4">
    <location>
        <begin position="87"/>
        <end position="122"/>
    </location>
</feature>
<dbReference type="SUPFAM" id="SSF53335">
    <property type="entry name" value="S-adenosyl-L-methionine-dependent methyltransferases"/>
    <property type="match status" value="1"/>
</dbReference>
<feature type="domain" description="Methyltransferase" evidence="5">
    <location>
        <begin position="138"/>
        <end position="277"/>
    </location>
</feature>
<proteinExistence type="inferred from homology"/>
<dbReference type="OrthoDB" id="411785at2759"/>
<dbReference type="Pfam" id="PF13847">
    <property type="entry name" value="Methyltransf_31"/>
    <property type="match status" value="1"/>
</dbReference>
<dbReference type="InterPro" id="IPR025714">
    <property type="entry name" value="Methyltranfer_dom"/>
</dbReference>
<evidence type="ECO:0000313" key="7">
    <source>
        <dbReference type="Proteomes" id="UP000095751"/>
    </source>
</evidence>
<evidence type="ECO:0000256" key="2">
    <source>
        <dbReference type="ARBA" id="ARBA00022603"/>
    </source>
</evidence>
<gene>
    <name evidence="6" type="ORF">FRACYDRAFT_234341</name>
</gene>
<dbReference type="EMBL" id="KV784354">
    <property type="protein sequence ID" value="OEU20709.1"/>
    <property type="molecule type" value="Genomic_DNA"/>
</dbReference>
<comment type="similarity">
    <text evidence="1">Belongs to the methyltransferase superfamily.</text>
</comment>
<dbReference type="GO" id="GO:0032259">
    <property type="term" value="P:methylation"/>
    <property type="evidence" value="ECO:0007669"/>
    <property type="project" value="UniProtKB-KW"/>
</dbReference>
<organism evidence="6 7">
    <name type="scientific">Fragilariopsis cylindrus CCMP1102</name>
    <dbReference type="NCBI Taxonomy" id="635003"/>
    <lineage>
        <taxon>Eukaryota</taxon>
        <taxon>Sar</taxon>
        <taxon>Stramenopiles</taxon>
        <taxon>Ochrophyta</taxon>
        <taxon>Bacillariophyta</taxon>
        <taxon>Bacillariophyceae</taxon>
        <taxon>Bacillariophycidae</taxon>
        <taxon>Bacillariales</taxon>
        <taxon>Bacillariaceae</taxon>
        <taxon>Fragilariopsis</taxon>
    </lineage>
</organism>
<dbReference type="InterPro" id="IPR029063">
    <property type="entry name" value="SAM-dependent_MTases_sf"/>
</dbReference>
<dbReference type="GO" id="GO:0008168">
    <property type="term" value="F:methyltransferase activity"/>
    <property type="evidence" value="ECO:0007669"/>
    <property type="project" value="UniProtKB-KW"/>
</dbReference>
<name>A0A1E7FRC1_9STRA</name>
<protein>
    <recommendedName>
        <fullName evidence="5">Methyltransferase domain-containing protein</fullName>
    </recommendedName>
</protein>
<dbReference type="KEGG" id="fcy:FRACYDRAFT_234341"/>
<dbReference type="AlphaFoldDB" id="A0A1E7FRC1"/>
<dbReference type="Gene3D" id="3.40.50.150">
    <property type="entry name" value="Vaccinia Virus protein VP39"/>
    <property type="match status" value="1"/>
</dbReference>
<accession>A0A1E7FRC1</accession>
<evidence type="ECO:0000256" key="4">
    <source>
        <dbReference type="SAM" id="MobiDB-lite"/>
    </source>
</evidence>
<evidence type="ECO:0000256" key="1">
    <source>
        <dbReference type="ARBA" id="ARBA00008361"/>
    </source>
</evidence>
<keyword evidence="7" id="KW-1185">Reference proteome</keyword>
<dbReference type="InterPro" id="IPR051419">
    <property type="entry name" value="Lys/N-term_MeTrsfase_sf"/>
</dbReference>
<dbReference type="PANTHER" id="PTHR12176:SF80">
    <property type="entry name" value="EEF1A LYSINE METHYLTRANSFERASE 4"/>
    <property type="match status" value="1"/>
</dbReference>
<dbReference type="InParanoid" id="A0A1E7FRC1"/>
<reference evidence="6 7" key="1">
    <citation type="submission" date="2016-09" db="EMBL/GenBank/DDBJ databases">
        <title>Extensive genetic diversity and differential bi-allelic expression allows diatom success in the polar Southern Ocean.</title>
        <authorList>
            <consortium name="DOE Joint Genome Institute"/>
            <person name="Mock T."/>
            <person name="Otillar R.P."/>
            <person name="Strauss J."/>
            <person name="Dupont C."/>
            <person name="Frickenhaus S."/>
            <person name="Maumus F."/>
            <person name="Mcmullan M."/>
            <person name="Sanges R."/>
            <person name="Schmutz J."/>
            <person name="Toseland A."/>
            <person name="Valas R."/>
            <person name="Veluchamy A."/>
            <person name="Ward B.J."/>
            <person name="Allen A."/>
            <person name="Barry K."/>
            <person name="Falciatore A."/>
            <person name="Ferrante M."/>
            <person name="Fortunato A.E."/>
            <person name="Gloeckner G."/>
            <person name="Gruber A."/>
            <person name="Hipkin R."/>
            <person name="Janech M."/>
            <person name="Kroth P."/>
            <person name="Leese F."/>
            <person name="Lindquist E."/>
            <person name="Lyon B.R."/>
            <person name="Martin J."/>
            <person name="Mayer C."/>
            <person name="Parker M."/>
            <person name="Quesneville H."/>
            <person name="Raymond J."/>
            <person name="Uhlig C."/>
            <person name="Valentin K.U."/>
            <person name="Worden A.Z."/>
            <person name="Armbrust E.V."/>
            <person name="Bowler C."/>
            <person name="Green B."/>
            <person name="Moulton V."/>
            <person name="Van Oosterhout C."/>
            <person name="Grigoriev I."/>
        </authorList>
    </citation>
    <scope>NUCLEOTIDE SEQUENCE [LARGE SCALE GENOMIC DNA]</scope>
    <source>
        <strain evidence="6 7">CCMP1102</strain>
    </source>
</reference>